<organism evidence="14 15">
    <name type="scientific">Musca domestica</name>
    <name type="common">House fly</name>
    <dbReference type="NCBI Taxonomy" id="7370"/>
    <lineage>
        <taxon>Eukaryota</taxon>
        <taxon>Metazoa</taxon>
        <taxon>Ecdysozoa</taxon>
        <taxon>Arthropoda</taxon>
        <taxon>Hexapoda</taxon>
        <taxon>Insecta</taxon>
        <taxon>Pterygota</taxon>
        <taxon>Neoptera</taxon>
        <taxon>Endopterygota</taxon>
        <taxon>Diptera</taxon>
        <taxon>Brachycera</taxon>
        <taxon>Muscomorpha</taxon>
        <taxon>Muscoidea</taxon>
        <taxon>Muscidae</taxon>
        <taxon>Musca</taxon>
    </lineage>
</organism>
<evidence type="ECO:0000256" key="4">
    <source>
        <dbReference type="ARBA" id="ARBA00022461"/>
    </source>
</evidence>
<evidence type="ECO:0000256" key="3">
    <source>
        <dbReference type="ARBA" id="ARBA00022448"/>
    </source>
</evidence>
<keyword evidence="7" id="KW-0915">Sodium</keyword>
<dbReference type="RefSeq" id="XP_058985533.1">
    <property type="nucleotide sequence ID" value="XM_059129550.1"/>
</dbReference>
<evidence type="ECO:0000256" key="13">
    <source>
        <dbReference type="SAM" id="Phobius"/>
    </source>
</evidence>
<evidence type="ECO:0000256" key="9">
    <source>
        <dbReference type="ARBA" id="ARBA00023136"/>
    </source>
</evidence>
<keyword evidence="10 12" id="KW-0739">Sodium transport</keyword>
<keyword evidence="6 13" id="KW-1133">Transmembrane helix</keyword>
<dbReference type="InterPro" id="IPR020903">
    <property type="entry name" value="ENaC_CS"/>
</dbReference>
<evidence type="ECO:0000313" key="14">
    <source>
        <dbReference type="Proteomes" id="UP001652621"/>
    </source>
</evidence>
<dbReference type="Gene3D" id="1.10.287.770">
    <property type="entry name" value="YojJ-like"/>
    <property type="match status" value="1"/>
</dbReference>
<dbReference type="PANTHER" id="PTHR11690">
    <property type="entry name" value="AMILORIDE-SENSITIVE SODIUM CHANNEL-RELATED"/>
    <property type="match status" value="1"/>
</dbReference>
<keyword evidence="14" id="KW-1185">Reference proteome</keyword>
<evidence type="ECO:0000256" key="12">
    <source>
        <dbReference type="RuleBase" id="RU000679"/>
    </source>
</evidence>
<proteinExistence type="inferred from homology"/>
<accession>A0ABM3VIB7</accession>
<comment type="subcellular location">
    <subcellularLocation>
        <location evidence="1">Membrane</location>
        <topology evidence="1">Multi-pass membrane protein</topology>
    </subcellularLocation>
</comment>
<comment type="similarity">
    <text evidence="2 12">Belongs to the amiloride-sensitive sodium channel (TC 1.A.6) family.</text>
</comment>
<evidence type="ECO:0000256" key="11">
    <source>
        <dbReference type="ARBA" id="ARBA00023303"/>
    </source>
</evidence>
<keyword evidence="5 12" id="KW-0812">Transmembrane</keyword>
<keyword evidence="8 12" id="KW-0406">Ion transport</keyword>
<dbReference type="InterPro" id="IPR001873">
    <property type="entry name" value="ENaC"/>
</dbReference>
<evidence type="ECO:0000256" key="5">
    <source>
        <dbReference type="ARBA" id="ARBA00022692"/>
    </source>
</evidence>
<reference evidence="15" key="1">
    <citation type="submission" date="2025-08" db="UniProtKB">
        <authorList>
            <consortium name="RefSeq"/>
        </authorList>
    </citation>
    <scope>IDENTIFICATION</scope>
    <source>
        <strain evidence="15">Aabys</strain>
        <tissue evidence="15">Whole body</tissue>
    </source>
</reference>
<dbReference type="GeneID" id="131805852"/>
<gene>
    <name evidence="15" type="primary">LOC131805852</name>
</gene>
<dbReference type="PRINTS" id="PR01078">
    <property type="entry name" value="AMINACHANNEL"/>
</dbReference>
<feature type="transmembrane region" description="Helical" evidence="13">
    <location>
        <begin position="482"/>
        <end position="509"/>
    </location>
</feature>
<evidence type="ECO:0000256" key="8">
    <source>
        <dbReference type="ARBA" id="ARBA00023065"/>
    </source>
</evidence>
<sequence>MLLEESYKHIRRNHSKLLDFCPDIRVADPVKNPPNTAGLRKGLRDDILRIRTVHGLERIFQWTSPRLEKILVFLVFFSAIYFYVRITSSIAYVFRYKPMQTVISDLHYPIYKIPFPEITICNQNRLNWQRYDEAKERFLQPEHLTDEHEEIFRQAVNAYDTMRFGHFQSLQHLAELSAENPRLLDDLNYINLTKVVEFMAWKCHEIFSDCSWLNASQDCCKIFTQRKSQKGLCLSFNTIESKEGAIKHLLDPYYPWHVAGYGSSSGLYVDIHIREGWHSPLSHNVKGILVMHTEPYVWSYLHREVPTNTRTLISIDAFLRTHHPDTRFYSNDIRQCVFEDELSSLYYKSLPKRKYMYENCQAQCEQEYTMKFCNCTVDLFYPPARFPPCRLKDLPCLYRNDEKLKVFEQIGEMDFVKFSRGGMYCPCFMNCKSLRYLSDFRVRNIPELELEHNDSRIELAVFFLSDTIMVYQTKPVYTLFDLMASFGGLAGLCMGCSLIGIIEFLYFFIIDLTKHCFRYFKSTGRIRTTNQGMKTKHISVKECQLY</sequence>
<evidence type="ECO:0000256" key="1">
    <source>
        <dbReference type="ARBA" id="ARBA00004141"/>
    </source>
</evidence>
<keyword evidence="9 13" id="KW-0472">Membrane</keyword>
<evidence type="ECO:0000256" key="10">
    <source>
        <dbReference type="ARBA" id="ARBA00023201"/>
    </source>
</evidence>
<feature type="transmembrane region" description="Helical" evidence="13">
    <location>
        <begin position="70"/>
        <end position="94"/>
    </location>
</feature>
<dbReference type="Gene3D" id="2.60.470.10">
    <property type="entry name" value="Acid-sensing ion channels like domains"/>
    <property type="match status" value="1"/>
</dbReference>
<name>A0ABM3VIB7_MUSDO</name>
<dbReference type="PROSITE" id="PS01206">
    <property type="entry name" value="ASC"/>
    <property type="match status" value="1"/>
</dbReference>
<evidence type="ECO:0000256" key="6">
    <source>
        <dbReference type="ARBA" id="ARBA00022989"/>
    </source>
</evidence>
<keyword evidence="3 12" id="KW-0813">Transport</keyword>
<dbReference type="Proteomes" id="UP001652621">
    <property type="component" value="Unplaced"/>
</dbReference>
<evidence type="ECO:0000256" key="2">
    <source>
        <dbReference type="ARBA" id="ARBA00007193"/>
    </source>
</evidence>
<dbReference type="PANTHER" id="PTHR11690:SF288">
    <property type="entry name" value="AMILORIDE-SENSITIVE NA+ CHANNEL-RELATED"/>
    <property type="match status" value="1"/>
</dbReference>
<evidence type="ECO:0000313" key="15">
    <source>
        <dbReference type="RefSeq" id="XP_058985533.1"/>
    </source>
</evidence>
<keyword evidence="11 12" id="KW-0407">Ion channel</keyword>
<protein>
    <submittedName>
        <fullName evidence="15">Pickpocket protein 19-like</fullName>
    </submittedName>
</protein>
<keyword evidence="4 12" id="KW-0894">Sodium channel</keyword>
<evidence type="ECO:0000256" key="7">
    <source>
        <dbReference type="ARBA" id="ARBA00023053"/>
    </source>
</evidence>
<dbReference type="Pfam" id="PF00858">
    <property type="entry name" value="ASC"/>
    <property type="match status" value="1"/>
</dbReference>